<evidence type="ECO:0000313" key="1">
    <source>
        <dbReference type="EMBL" id="SCE97853.1"/>
    </source>
</evidence>
<dbReference type="Proteomes" id="UP000198224">
    <property type="component" value="Chromosome I"/>
</dbReference>
<accession>A0A1C4WNY4</accession>
<evidence type="ECO:0000313" key="2">
    <source>
        <dbReference type="Proteomes" id="UP000198224"/>
    </source>
</evidence>
<dbReference type="AlphaFoldDB" id="A0A1C4WNY4"/>
<reference evidence="2" key="1">
    <citation type="submission" date="2016-06" db="EMBL/GenBank/DDBJ databases">
        <authorList>
            <person name="Varghese N."/>
            <person name="Submissions Spin"/>
        </authorList>
    </citation>
    <scope>NUCLEOTIDE SEQUENCE [LARGE SCALE GENOMIC DNA]</scope>
    <source>
        <strain evidence="2">DSM 45160</strain>
    </source>
</reference>
<organism evidence="1 2">
    <name type="scientific">Micromonospora chokoriensis</name>
    <dbReference type="NCBI Taxonomy" id="356851"/>
    <lineage>
        <taxon>Bacteria</taxon>
        <taxon>Bacillati</taxon>
        <taxon>Actinomycetota</taxon>
        <taxon>Actinomycetes</taxon>
        <taxon>Micromonosporales</taxon>
        <taxon>Micromonosporaceae</taxon>
        <taxon>Micromonospora</taxon>
    </lineage>
</organism>
<proteinExistence type="predicted"/>
<sequence length="50" mass="5422">MLFAWYVDSMAEQGKLLVGRRYHHANHTATIAGDPLPLTLPSSRASGGAR</sequence>
<gene>
    <name evidence="1" type="ORF">GA0070612_2665</name>
</gene>
<keyword evidence="2" id="KW-1185">Reference proteome</keyword>
<protein>
    <submittedName>
        <fullName evidence="1">Uncharacterized protein</fullName>
    </submittedName>
</protein>
<name>A0A1C4WNY4_9ACTN</name>
<dbReference type="EMBL" id="LT607409">
    <property type="protein sequence ID" value="SCE97853.1"/>
    <property type="molecule type" value="Genomic_DNA"/>
</dbReference>